<gene>
    <name evidence="2" type="ORF">Acr_09g0006950</name>
</gene>
<dbReference type="EMBL" id="BJWL01000009">
    <property type="protein sequence ID" value="GFY94249.1"/>
    <property type="molecule type" value="Genomic_DNA"/>
</dbReference>
<accession>A0A7J0F7P9</accession>
<name>A0A7J0F7P9_9ERIC</name>
<proteinExistence type="predicted"/>
<organism evidence="2 3">
    <name type="scientific">Actinidia rufa</name>
    <dbReference type="NCBI Taxonomy" id="165716"/>
    <lineage>
        <taxon>Eukaryota</taxon>
        <taxon>Viridiplantae</taxon>
        <taxon>Streptophyta</taxon>
        <taxon>Embryophyta</taxon>
        <taxon>Tracheophyta</taxon>
        <taxon>Spermatophyta</taxon>
        <taxon>Magnoliopsida</taxon>
        <taxon>eudicotyledons</taxon>
        <taxon>Gunneridae</taxon>
        <taxon>Pentapetalae</taxon>
        <taxon>asterids</taxon>
        <taxon>Ericales</taxon>
        <taxon>Actinidiaceae</taxon>
        <taxon>Actinidia</taxon>
    </lineage>
</organism>
<dbReference type="AlphaFoldDB" id="A0A7J0F7P9"/>
<comment type="caution">
    <text evidence="2">The sequence shown here is derived from an EMBL/GenBank/DDBJ whole genome shotgun (WGS) entry which is preliminary data.</text>
</comment>
<dbReference type="OrthoDB" id="1938809at2759"/>
<dbReference type="Proteomes" id="UP000585474">
    <property type="component" value="Unassembled WGS sequence"/>
</dbReference>
<feature type="region of interest" description="Disordered" evidence="1">
    <location>
        <begin position="93"/>
        <end position="141"/>
    </location>
</feature>
<sequence length="274" mass="29983">MDSKEGESAGVTWVGAEAPSNYHVAVRTENPTHAVALGSPIAISPPTAVAIGLAATMERKRRGRPRKYGPSVGIAVPTVISPPTGVAVEGLQQWRGKEEADPESMDRVGPLQGPCRQPRHQPHHRPGAESSVAKQGGGQPIGSESNQWYNVVLRYAGDYCDLVPCSAEACLIPHLINIEKGEKWNLVPFDPIFWQYSVLYPQVELQNLFRFEHEAVFGFIIACEDTEAQLTLANNNHGSLPKRASEGDVFGLLLLLIYLRSPMRTPEGCKLRML</sequence>
<reference evidence="2 3" key="1">
    <citation type="submission" date="2019-07" db="EMBL/GenBank/DDBJ databases">
        <title>De Novo Assembly of kiwifruit Actinidia rufa.</title>
        <authorList>
            <person name="Sugita-Konishi S."/>
            <person name="Sato K."/>
            <person name="Mori E."/>
            <person name="Abe Y."/>
            <person name="Kisaki G."/>
            <person name="Hamano K."/>
            <person name="Suezawa K."/>
            <person name="Otani M."/>
            <person name="Fukuda T."/>
            <person name="Manabe T."/>
            <person name="Gomi K."/>
            <person name="Tabuchi M."/>
            <person name="Akimitsu K."/>
            <person name="Kataoka I."/>
        </authorList>
    </citation>
    <scope>NUCLEOTIDE SEQUENCE [LARGE SCALE GENOMIC DNA]</scope>
    <source>
        <strain evidence="3">cv. Fuchu</strain>
    </source>
</reference>
<protein>
    <submittedName>
        <fullName evidence="2">Uncharacterized protein</fullName>
    </submittedName>
</protein>
<evidence type="ECO:0000313" key="2">
    <source>
        <dbReference type="EMBL" id="GFY94249.1"/>
    </source>
</evidence>
<evidence type="ECO:0000256" key="1">
    <source>
        <dbReference type="SAM" id="MobiDB-lite"/>
    </source>
</evidence>
<evidence type="ECO:0000313" key="3">
    <source>
        <dbReference type="Proteomes" id="UP000585474"/>
    </source>
</evidence>
<keyword evidence="3" id="KW-1185">Reference proteome</keyword>